<dbReference type="Gene3D" id="2.60.40.200">
    <property type="entry name" value="Superoxide dismutase, copper/zinc binding domain"/>
    <property type="match status" value="1"/>
</dbReference>
<dbReference type="InterPro" id="IPR001424">
    <property type="entry name" value="SOD_Cu_Zn_dom"/>
</dbReference>
<protein>
    <recommendedName>
        <fullName evidence="2">Superoxide dismutase [Cu-Zn]</fullName>
        <ecNumber evidence="2">1.15.1.1</ecNumber>
    </recommendedName>
</protein>
<keyword evidence="2" id="KW-0479">Metal-binding</keyword>
<dbReference type="Proteomes" id="UP000256829">
    <property type="component" value="Unassembled WGS sequence"/>
</dbReference>
<feature type="signal peptide" evidence="3">
    <location>
        <begin position="1"/>
        <end position="24"/>
    </location>
</feature>
<dbReference type="GO" id="GO:0004784">
    <property type="term" value="F:superoxide dismutase activity"/>
    <property type="evidence" value="ECO:0007669"/>
    <property type="project" value="UniProtKB-EC"/>
</dbReference>
<dbReference type="EMBL" id="QTJR01000018">
    <property type="protein sequence ID" value="RDY65469.1"/>
    <property type="molecule type" value="Genomic_DNA"/>
</dbReference>
<comment type="similarity">
    <text evidence="1 2">Belongs to the Cu-Zn superoxide dismutase family.</text>
</comment>
<evidence type="ECO:0000256" key="1">
    <source>
        <dbReference type="ARBA" id="ARBA00010457"/>
    </source>
</evidence>
<comment type="function">
    <text evidence="2">Destroys radicals which are normally produced within the cells and which are toxic to biological systems.</text>
</comment>
<dbReference type="AlphaFoldDB" id="A0A3D8V883"/>
<dbReference type="SUPFAM" id="SSF49329">
    <property type="entry name" value="Cu,Zn superoxide dismutase-like"/>
    <property type="match status" value="1"/>
</dbReference>
<evidence type="ECO:0000256" key="2">
    <source>
        <dbReference type="RuleBase" id="RU000393"/>
    </source>
</evidence>
<feature type="domain" description="Superoxide dismutase copper/zinc binding" evidence="4">
    <location>
        <begin position="59"/>
        <end position="190"/>
    </location>
</feature>
<feature type="chain" id="PRO_5017807338" description="Superoxide dismutase [Cu-Zn]" evidence="3">
    <location>
        <begin position="25"/>
        <end position="194"/>
    </location>
</feature>
<organism evidence="5 6">
    <name type="scientific">Lysobacter soli</name>
    <dbReference type="NCBI Taxonomy" id="453783"/>
    <lineage>
        <taxon>Bacteria</taxon>
        <taxon>Pseudomonadati</taxon>
        <taxon>Pseudomonadota</taxon>
        <taxon>Gammaproteobacteria</taxon>
        <taxon>Lysobacterales</taxon>
        <taxon>Lysobacteraceae</taxon>
        <taxon>Lysobacter</taxon>
    </lineage>
</organism>
<dbReference type="CDD" id="cd00305">
    <property type="entry name" value="Cu-Zn_Superoxide_Dismutase"/>
    <property type="match status" value="1"/>
</dbReference>
<dbReference type="PROSITE" id="PS00332">
    <property type="entry name" value="SOD_CU_ZN_2"/>
    <property type="match status" value="1"/>
</dbReference>
<keyword evidence="2" id="KW-0862">Zinc</keyword>
<dbReference type="RefSeq" id="WP_115844723.1">
    <property type="nucleotide sequence ID" value="NZ_CP183976.1"/>
</dbReference>
<dbReference type="InterPro" id="IPR036423">
    <property type="entry name" value="SOD-like_Cu/Zn_dom_sf"/>
</dbReference>
<dbReference type="EC" id="1.15.1.1" evidence="2"/>
<dbReference type="PANTHER" id="PTHR10003">
    <property type="entry name" value="SUPEROXIDE DISMUTASE CU-ZN -RELATED"/>
    <property type="match status" value="1"/>
</dbReference>
<comment type="caution">
    <text evidence="5">The sequence shown here is derived from an EMBL/GenBank/DDBJ whole genome shotgun (WGS) entry which is preliminary data.</text>
</comment>
<evidence type="ECO:0000259" key="4">
    <source>
        <dbReference type="Pfam" id="PF00080"/>
    </source>
</evidence>
<keyword evidence="6" id="KW-1185">Reference proteome</keyword>
<comment type="cofactor">
    <cofactor evidence="2">
        <name>Zn(2+)</name>
        <dbReference type="ChEBI" id="CHEBI:29105"/>
    </cofactor>
    <text evidence="2">Binds 1 zinc ion per subunit.</text>
</comment>
<comment type="catalytic activity">
    <reaction evidence="2">
        <text>2 superoxide + 2 H(+) = H2O2 + O2</text>
        <dbReference type="Rhea" id="RHEA:20696"/>
        <dbReference type="ChEBI" id="CHEBI:15378"/>
        <dbReference type="ChEBI" id="CHEBI:15379"/>
        <dbReference type="ChEBI" id="CHEBI:16240"/>
        <dbReference type="ChEBI" id="CHEBI:18421"/>
        <dbReference type="EC" id="1.15.1.1"/>
    </reaction>
</comment>
<dbReference type="GO" id="GO:0005507">
    <property type="term" value="F:copper ion binding"/>
    <property type="evidence" value="ECO:0007669"/>
    <property type="project" value="InterPro"/>
</dbReference>
<accession>A0A3D8V883</accession>
<gene>
    <name evidence="5" type="ORF">DX912_17360</name>
</gene>
<evidence type="ECO:0000256" key="3">
    <source>
        <dbReference type="SAM" id="SignalP"/>
    </source>
</evidence>
<dbReference type="PROSITE" id="PS00087">
    <property type="entry name" value="SOD_CU_ZN_1"/>
    <property type="match status" value="1"/>
</dbReference>
<comment type="cofactor">
    <cofactor evidence="2">
        <name>Cu cation</name>
        <dbReference type="ChEBI" id="CHEBI:23378"/>
    </cofactor>
    <text evidence="2">Binds 1 copper ion per subunit.</text>
</comment>
<keyword evidence="3" id="KW-0732">Signal</keyword>
<dbReference type="PRINTS" id="PR00068">
    <property type="entry name" value="CUZNDISMTASE"/>
</dbReference>
<evidence type="ECO:0000313" key="6">
    <source>
        <dbReference type="Proteomes" id="UP000256829"/>
    </source>
</evidence>
<dbReference type="InterPro" id="IPR024134">
    <property type="entry name" value="SOD_Cu/Zn_/chaperone"/>
</dbReference>
<keyword evidence="2" id="KW-0560">Oxidoreductase</keyword>
<dbReference type="Pfam" id="PF00080">
    <property type="entry name" value="Sod_Cu"/>
    <property type="match status" value="1"/>
</dbReference>
<keyword evidence="2" id="KW-0186">Copper</keyword>
<dbReference type="InterPro" id="IPR018152">
    <property type="entry name" value="SOD_Cu/Zn_BS"/>
</dbReference>
<dbReference type="PROSITE" id="PS51257">
    <property type="entry name" value="PROKAR_LIPOPROTEIN"/>
    <property type="match status" value="1"/>
</dbReference>
<reference evidence="5 6" key="1">
    <citation type="submission" date="2018-08" db="EMBL/GenBank/DDBJ databases">
        <title>Lysobacter soli KCTC 22011, whole genome shotgun sequence.</title>
        <authorList>
            <person name="Zhang X."/>
            <person name="Feng G."/>
            <person name="Zhu H."/>
        </authorList>
    </citation>
    <scope>NUCLEOTIDE SEQUENCE [LARGE SCALE GENOMIC DNA]</scope>
    <source>
        <strain evidence="5 6">KCTC 22011</strain>
    </source>
</reference>
<name>A0A3D8V883_9GAMM</name>
<evidence type="ECO:0000313" key="5">
    <source>
        <dbReference type="EMBL" id="RDY65469.1"/>
    </source>
</evidence>
<sequence length="194" mass="18537">MKTALTPVLLAASVLALSACSSSAPTKSTAPAASAPTPAAQSTAKSATVNLASASGSLVSGKLTVVPMGNGVHLTGEVGGLSPGSTHAIHIHEKGDCSAADASSAGGHFNPAAQPHGKVGSGAHHGGDMDNLVANAEGVAQVNAHAEGVTLGGGAANDVAGKAVIVHAAADDYRTQPTGNAGGRVACGVITVTR</sequence>
<proteinExistence type="inferred from homology"/>